<evidence type="ECO:0000313" key="1">
    <source>
        <dbReference type="EMBL" id="AHB36406.1"/>
    </source>
</evidence>
<dbReference type="HOGENOM" id="CLU_1561919_0_0_14"/>
<dbReference type="PATRIC" id="fig|1276258.3.peg.569"/>
<keyword evidence="2" id="KW-1185">Reference proteome</keyword>
<reference evidence="1 2" key="1">
    <citation type="journal article" date="2014" name="Genome Announc.">
        <title>Complete Genome Sequence of Spiroplasma apis B31T (ATCC 33834), a Bacterium Associated with May Disease of Honeybees (Apis mellifera).</title>
        <authorList>
            <person name="Ku C."/>
            <person name="Lo W.S."/>
            <person name="Chen L.L."/>
            <person name="Kuo C.H."/>
        </authorList>
    </citation>
    <scope>NUCLEOTIDE SEQUENCE [LARGE SCALE GENOMIC DNA]</scope>
    <source>
        <strain evidence="1">B31</strain>
    </source>
</reference>
<proteinExistence type="predicted"/>
<dbReference type="Proteomes" id="UP000018550">
    <property type="component" value="Chromosome"/>
</dbReference>
<dbReference type="STRING" id="1276258.SAPIS_v1c05610"/>
<dbReference type="EMBL" id="CP006682">
    <property type="protein sequence ID" value="AHB36406.1"/>
    <property type="molecule type" value="Genomic_DNA"/>
</dbReference>
<accession>V5RJW6</accession>
<protein>
    <submittedName>
        <fullName evidence="1">Uncharacterized protein</fullName>
    </submittedName>
</protein>
<name>V5RJW6_SPIAP</name>
<gene>
    <name evidence="1" type="ORF">SAPIS_v1c05610</name>
</gene>
<sequence length="192" mass="22326">MEKKYFKKWCIINSIKGVVNKLENKIYNLKESSLGKITFLDGTAFLAVSFLSDSGQKINEVLIVGSIDEGIKRLPSWIFDLTSKYIQDKGFMRNEITNWLIENWLDPGITTFKQRMAEKYGFDEFLNQDPIEWIKKEPEMTPLTLAHIAINFTNGYLSLPFREFEITVKFVKNILAINFWEEGNPKNSDPIK</sequence>
<dbReference type="AlphaFoldDB" id="V5RJW6"/>
<dbReference type="KEGG" id="sapi:SAPIS_v1c05610"/>
<organism evidence="1 2">
    <name type="scientific">Spiroplasma apis B31</name>
    <dbReference type="NCBI Taxonomy" id="1276258"/>
    <lineage>
        <taxon>Bacteria</taxon>
        <taxon>Bacillati</taxon>
        <taxon>Mycoplasmatota</taxon>
        <taxon>Mollicutes</taxon>
        <taxon>Entomoplasmatales</taxon>
        <taxon>Spiroplasmataceae</taxon>
        <taxon>Spiroplasma</taxon>
    </lineage>
</organism>
<evidence type="ECO:0000313" key="2">
    <source>
        <dbReference type="Proteomes" id="UP000018550"/>
    </source>
</evidence>